<keyword evidence="5" id="KW-1185">Reference proteome</keyword>
<dbReference type="PROSITE" id="PS00330">
    <property type="entry name" value="HEMOLYSIN_CALCIUM"/>
    <property type="match status" value="10"/>
</dbReference>
<dbReference type="PRINTS" id="PR00313">
    <property type="entry name" value="CABNDNGRPT"/>
</dbReference>
<feature type="compositionally biased region" description="Polar residues" evidence="3">
    <location>
        <begin position="375"/>
        <end position="399"/>
    </location>
</feature>
<dbReference type="GO" id="GO:0005509">
    <property type="term" value="F:calcium ion binding"/>
    <property type="evidence" value="ECO:0007669"/>
    <property type="project" value="InterPro"/>
</dbReference>
<feature type="region of interest" description="Disordered" evidence="3">
    <location>
        <begin position="420"/>
        <end position="446"/>
    </location>
</feature>
<gene>
    <name evidence="4" type="ORF">RSPPHO_00791</name>
</gene>
<accession>H6SQV2</accession>
<dbReference type="eggNOG" id="COG2911">
    <property type="taxonomic scope" value="Bacteria"/>
</dbReference>
<feature type="region of interest" description="Disordered" evidence="3">
    <location>
        <begin position="1"/>
        <end position="20"/>
    </location>
</feature>
<dbReference type="RefSeq" id="WP_014414057.1">
    <property type="nucleotide sequence ID" value="NC_017059.1"/>
</dbReference>
<dbReference type="Proteomes" id="UP000033220">
    <property type="component" value="Chromosome DSM 122"/>
</dbReference>
<dbReference type="InterPro" id="IPR001343">
    <property type="entry name" value="Hemolysn_Ca-bd"/>
</dbReference>
<dbReference type="KEGG" id="rpm:RSPPHO_00791"/>
<evidence type="ECO:0000313" key="5">
    <source>
        <dbReference type="Proteomes" id="UP000033220"/>
    </source>
</evidence>
<evidence type="ECO:0000256" key="2">
    <source>
        <dbReference type="ARBA" id="ARBA00022525"/>
    </source>
</evidence>
<dbReference type="SUPFAM" id="SSF51120">
    <property type="entry name" value="beta-Roll"/>
    <property type="match status" value="10"/>
</dbReference>
<feature type="compositionally biased region" description="Low complexity" evidence="3">
    <location>
        <begin position="428"/>
        <end position="444"/>
    </location>
</feature>
<comment type="subcellular location">
    <subcellularLocation>
        <location evidence="1">Secreted</location>
    </subcellularLocation>
</comment>
<dbReference type="eggNOG" id="COG2931">
    <property type="taxonomic scope" value="Bacteria"/>
</dbReference>
<dbReference type="HOGENOM" id="CLU_225309_0_0_5"/>
<feature type="region of interest" description="Disordered" evidence="3">
    <location>
        <begin position="1060"/>
        <end position="1081"/>
    </location>
</feature>
<dbReference type="Pfam" id="PF00353">
    <property type="entry name" value="HemolysinCabind"/>
    <property type="match status" value="13"/>
</dbReference>
<evidence type="ECO:0000313" key="4">
    <source>
        <dbReference type="EMBL" id="CCG07417.1"/>
    </source>
</evidence>
<protein>
    <submittedName>
        <fullName evidence="4">Peptidase M10A and M12B, matrixin and adamalysin</fullName>
    </submittedName>
</protein>
<dbReference type="InterPro" id="IPR050557">
    <property type="entry name" value="RTX_toxin/Mannuronan_C5-epim"/>
</dbReference>
<dbReference type="Gene3D" id="2.150.10.10">
    <property type="entry name" value="Serralysin-like metalloprotease, C-terminal"/>
    <property type="match status" value="10"/>
</dbReference>
<feature type="region of interest" description="Disordered" evidence="3">
    <location>
        <begin position="320"/>
        <end position="399"/>
    </location>
</feature>
<sequence>MTIVTQNARPDQATDTGLSPWSDGGAGLTILSLDGSSPVIGDSGLLLHGIYSRDGADLLIVDGQGHGVIVTDYFLKDPPPALVSAEGARLEGDVVARLAGSATPGQVAQAGPASGTSVPIGTIEKVTGAVVITRADGTRIEPRAGDPVFEDDVVETKGDGAIGIKFMDGSAFSLTGNGRMVLDELVYDPASGQGHSSVDLVAGVFSFVSGGIARSGPDAMTLVTPVATIGVRGTMGVIKIIVPEGVDLGDMDAVRARLGALGVSLDVVLLPEADGTTGEIIFTPMGGEPQVLNVAYDGLRVTVGQILDRVETSVARFTASPDDFRGEGAAGRSLDFLPADPSKSQDDQGGKTNAPAQPDGKPQGQGDTGTDKSDANTGQDTQQAQNTGQETGASQTQGQPLVYRPLDLDLSGTAAETLQGSAQDDAISGGSTTTGSTTSAGSATRPSAVVSFADTIARTIVTQTTTDATTTLTSSPSPTLSGSGSSASGTGSSGGSEAPAGSSGPGSPDTGSGTGGTGTGSTGSGSGSTGSGSGSTGSGSGGTDTGTGSGGTTVQKVLQASPDTPMPTFVVSASSSDWYKNWDVTGSTASDSIETGAGNDTLVGGAGGDILKSNDGDDVMIGGSGADSLIAGSGNGDDTYSGGNGLSDDDDDNLDDWILFPSTGQGIRVDLASGVASGSEIGTDRLYALEHVLGGSGNDTLIGNADDNILQGGVGNDQLSGGAGNDSLEGGAGNDTMQGGRGNDTLVGGDGTDWADYSDATNPVVLSLSAGTAGGLDVGVDVLSGIENVIGGAGNDTLTGDNAANALQGGAGSDSLVGLGGNDTLDLGIGGGLIDAGAGDDDGRFTLTAGAEVTVAGGAGTDTLVITVTDADLEDTDRLAALAQVRAFVEAHPGESTSFSALGLTLEGWESVRIVDSAGAEVDLDGVVTSPALTLVSTSGAEDTALGLRLAVSATSSVTQTLTVTLSGIPEGAVLRDASGAELVQTDHAVTLSADQLAGLTLTPPAQSAADIQLQVEATATALDGSTATSTGTLTLVVTPVVDGVTFDLPEADTLVTPHASDDVLEGGDGSSTMQGGGGNDTLTGGSSDDLLLGDEETGWFSEKLDLTPLLVDGDGSEDVTVRLQGLPETALLSAGTRQSDGSWLLSAADLPGLTVTMPTGATSFVLTLSATVVDLDPDDGTSVSATQTWTSHITVDPGVAGNDVLQGGSGTDTLIGGAGEDTLDGGIGADVVMGGTGNDLGIFSRDATASGADTYDGGLGTDTLRVVLSASDLANRAVMQDLERLRDFVAAQADATSEAGEAASFSALGLTVRNWEAVSFVDANGTPLVIDSGPEAGTLTFTVAEDGVASTGATASALLPHDGGYDAVGARLSLTGLSTSLTSGGESVVVTSDGAGGLIGRVGTATVFTLALETTTGVVTYTQHLPLDHPTGDDLPLVVAYRVTDGDGSTADGTLNVVVHDDTPEAQDDSQSITVGTTPQTVSGSLVENDLLGADGLGRITEIRLNGTVHTAGADGTVTIATAGGAQVWVDFATGAYSVTVTPGAGATDATVELGYSLVDGDGDTTSATLTLTLDQPEAQPPTLTGGPVTGLEDGTLALSLAAALADTDGAETLALTIAGLPAGATLSAGTRNADGTWSLTPAQLTGLTLTPPADSDAGFTLIVTATATETSNGTTQSTQIEVPVTLTAVADTPVVTVSDVSGTEDGAAIPLVVTASTPDTDGSETLSLIFTGVPQGVTLSAGTYDPTTQAWTLTPAQVVGLTLTTPAQYSGSFDITVTARTTESATGTSAEASDTFSVSVAPVADPVSLVITAAQGDEDTAIPLAITATTPDADGSETLSVTITGVPSGASLSAGIYTPANNTWTLTTAQLSGLTLTPPPDYAGSITLTVTARTTEDATGAFAEASKTLGVTVLPVADTATLTDAQVYESEDVVDGRTDDEITASGGTNFYAGFGGNDTLIAGNDSVTIFGDYYGLDIVVILDLSATAGDTDGSETMTYTLAGLPEGVTVTDSEGTALTITSGTVTLSEWQLEGLRLCTPVTQDTFSLTFQATITDQSATGATDTGTTSHTVTIVMGGDDLLVGGTHDETLSGGAGNDTLIGGTSNDVLYGDSGNDQIQVKLFAGYKNVQGGAGDDTLTIDISTVDMNDIEIIQNLISLRSLINGGHVGDDQALEAAGLRVTGIEHVSFVDATGAELSFLALTCQEGETVTMNLLSYLTGQAAGRSLVSVSFTVPEGYTFLVDGTEVTLDGDRGVSLTPTQLAGLSVKTPNDNATDQWIPVTAVWDNSTTTELSYGIIVTPVPETPVWTGSDTFNVIVNDEAQTLTTDEWEASLNGGGGSDTLTGDAADNLLIGDDQRLNVFVTLPLTTGEAAAADAAGTTDDASEGITSIKISGIPEGVWILPSFSLPLTVTDGSVTLTQDPTSHLVPLQLAFSLPLDQASFTLELEITVADTDPNNSSFVVSHTFTTTCEVATLSAPGDDSLIGNGGDDSLVGGEGSDTLVGGTGDDVLQGGAGADSLLGNDGDDTLAPGAGLNNVEGGGGTDWIDFSDQTADVTLSLTGTQIATTSNGGITFVAGIENIQGGAGADSLGGDTGDNHLAGGAGNDTLSGGGGLDTLSGGTGDDRFLLTLADTQGPTAVTSPLTWVASEATTSTWLGNEATDGQNGATDVARYSLKLYAANSDGTQKTDANEGFLKVYGTDSGSDYAGSVVSRDTGDDGDAVWVLADAQGRAFSLVSLTVTYPAGEDQPVLVQGYLNGVLVAQSSLILVAGAATTLAYGDQLNDPAFQNVDEVWILGQGANLQIGINDVVVTSHVGESVIGADAAWQGSSETDLIVLSEAGTYDLSKVVDVHASALIDGVALGSHTTLDLSGGAETLADTTTAWWMTPFGETLWVTASGSTDMTVSGLDDWIQNGWTVSYAGTLTRDDGDLAGTYHSFALTNSSLGSDYAYTVNVEDAISVVNSSGNDFVTYTDAAYAPLTLAGTEDADTLIGSGVGDTLTGDEGNDLLEGGRGADSLVGGTGDDTLLGGAGDDILDAGEGADLLRGGAGNDLLSGGLDSDADSLEGGTGDDTFAGAFSANAVYKGGEGFDWLHFSSPTTGLVLDLSNSSQFENIEGIHGDSGNDDFRASDSSSGVWMIGGGGNDTFFGSWGDDTLDGREGSCSMYGAFGDDVILASFDNGWESLEGGEGRDLLQLEGSKADLTGADLEHLSAFEGLDLSQVSGLTSLSLTSGDLSGLYGGESDPFDVSLILDPAAQVDVILSYEYQSWEFTGTKTQDLDNNGVAESYSVYAATVGSDTYTLSVSGAASVTLNNYGGC</sequence>
<feature type="compositionally biased region" description="Gly residues" evidence="3">
    <location>
        <begin position="1067"/>
        <end position="1080"/>
    </location>
</feature>
<dbReference type="STRING" id="1150469.RSPPHO_00791"/>
<feature type="compositionally biased region" description="Low complexity" evidence="3">
    <location>
        <begin position="467"/>
        <end position="511"/>
    </location>
</feature>
<feature type="compositionally biased region" description="Gly residues" evidence="3">
    <location>
        <begin position="512"/>
        <end position="551"/>
    </location>
</feature>
<reference evidence="4 5" key="1">
    <citation type="submission" date="2012-02" db="EMBL/GenBank/DDBJ databases">
        <title>Shotgun genome sequence of Phaeospirillum photometricum DSM 122.</title>
        <authorList>
            <person name="Duquesne K."/>
            <person name="Sturgis J."/>
        </authorList>
    </citation>
    <scope>NUCLEOTIDE SEQUENCE [LARGE SCALE GENOMIC DNA]</scope>
    <source>
        <strain evidence="5">DSM122</strain>
    </source>
</reference>
<dbReference type="InterPro" id="IPR018511">
    <property type="entry name" value="Hemolysin-typ_Ca-bd_CS"/>
</dbReference>
<feature type="region of interest" description="Disordered" evidence="3">
    <location>
        <begin position="715"/>
        <end position="748"/>
    </location>
</feature>
<dbReference type="OrthoDB" id="9773411at2"/>
<dbReference type="eggNOG" id="COG1376">
    <property type="taxonomic scope" value="Bacteria"/>
</dbReference>
<dbReference type="EMBL" id="HE663493">
    <property type="protein sequence ID" value="CCG07417.1"/>
    <property type="molecule type" value="Genomic_DNA"/>
</dbReference>
<dbReference type="PANTHER" id="PTHR38340">
    <property type="entry name" value="S-LAYER PROTEIN"/>
    <property type="match status" value="1"/>
</dbReference>
<feature type="region of interest" description="Disordered" evidence="3">
    <location>
        <begin position="2515"/>
        <end position="2537"/>
    </location>
</feature>
<organism evidence="4 5">
    <name type="scientific">Pararhodospirillum photometricum DSM 122</name>
    <dbReference type="NCBI Taxonomy" id="1150469"/>
    <lineage>
        <taxon>Bacteria</taxon>
        <taxon>Pseudomonadati</taxon>
        <taxon>Pseudomonadota</taxon>
        <taxon>Alphaproteobacteria</taxon>
        <taxon>Rhodospirillales</taxon>
        <taxon>Rhodospirillaceae</taxon>
        <taxon>Pararhodospirillum</taxon>
    </lineage>
</organism>
<feature type="compositionally biased region" description="Gly residues" evidence="3">
    <location>
        <begin position="2604"/>
        <end position="2617"/>
    </location>
</feature>
<proteinExistence type="predicted"/>
<feature type="region of interest" description="Disordered" evidence="3">
    <location>
        <begin position="2595"/>
        <end position="2618"/>
    </location>
</feature>
<evidence type="ECO:0000256" key="3">
    <source>
        <dbReference type="SAM" id="MobiDB-lite"/>
    </source>
</evidence>
<dbReference type="PATRIC" id="fig|1150469.3.peg.910"/>
<dbReference type="GO" id="GO:0005576">
    <property type="term" value="C:extracellular region"/>
    <property type="evidence" value="ECO:0007669"/>
    <property type="project" value="UniProtKB-SubCell"/>
</dbReference>
<name>H6SQV2_PARPM</name>
<feature type="region of interest" description="Disordered" evidence="3">
    <location>
        <begin position="467"/>
        <end position="554"/>
    </location>
</feature>
<dbReference type="PANTHER" id="PTHR38340:SF1">
    <property type="entry name" value="S-LAYER PROTEIN"/>
    <property type="match status" value="1"/>
</dbReference>
<dbReference type="InterPro" id="IPR011049">
    <property type="entry name" value="Serralysin-like_metalloprot_C"/>
</dbReference>
<keyword evidence="2" id="KW-0964">Secreted</keyword>
<feature type="compositionally biased region" description="Polar residues" evidence="3">
    <location>
        <begin position="1"/>
        <end position="19"/>
    </location>
</feature>
<evidence type="ECO:0000256" key="1">
    <source>
        <dbReference type="ARBA" id="ARBA00004613"/>
    </source>
</evidence>